<name>A0AAW8CJV7_9PAST</name>
<dbReference type="RefSeq" id="WP_306355562.1">
    <property type="nucleotide sequence ID" value="NZ_JASAWV010000040.1"/>
</dbReference>
<dbReference type="EMBL" id="JASAXT010000036">
    <property type="protein sequence ID" value="MDP8149503.1"/>
    <property type="molecule type" value="Genomic_DNA"/>
</dbReference>
<accession>A0AAW8CJV7</accession>
<feature type="non-terminal residue" evidence="1">
    <location>
        <position position="1"/>
    </location>
</feature>
<gene>
    <name evidence="1" type="ORF">QJU57_10530</name>
</gene>
<keyword evidence="2" id="KW-1185">Reference proteome</keyword>
<reference evidence="1 2" key="1">
    <citation type="journal article" date="2023" name="Front. Microbiol.">
        <title>Phylogeography and host specificity of Pasteurellaceae pathogenic to sea-farmed fish in the north-east Atlantic.</title>
        <authorList>
            <person name="Gulla S."/>
            <person name="Colquhoun D.J."/>
            <person name="Olsen A.B."/>
            <person name="Spilsberg B."/>
            <person name="Lagesen K."/>
            <person name="Aakesson C.P."/>
            <person name="Strom S."/>
            <person name="Manji F."/>
            <person name="Birkbeck T.H."/>
            <person name="Nilsen H.K."/>
        </authorList>
    </citation>
    <scope>NUCLEOTIDE SEQUENCE [LARGE SCALE GENOMIC DNA]</scope>
    <source>
        <strain evidence="1 2">NVIB3131</strain>
    </source>
</reference>
<sequence length="66" mass="7849">SNAFLANNPITLNLKVSNQVYCWKYHSTFCLEKEEKELPQIPKNFRDTIKSDWFNPFNEEDNPNAR</sequence>
<evidence type="ECO:0000313" key="1">
    <source>
        <dbReference type="EMBL" id="MDP8149503.1"/>
    </source>
</evidence>
<organism evidence="1 2">
    <name type="scientific">Phocoenobacter atlanticus subsp. atlanticus</name>
    <dbReference type="NCBI Taxonomy" id="3061285"/>
    <lineage>
        <taxon>Bacteria</taxon>
        <taxon>Pseudomonadati</taxon>
        <taxon>Pseudomonadota</taxon>
        <taxon>Gammaproteobacteria</taxon>
        <taxon>Pasteurellales</taxon>
        <taxon>Pasteurellaceae</taxon>
        <taxon>Phocoenobacter</taxon>
        <taxon>Phocoenobacter atlanticus</taxon>
    </lineage>
</organism>
<protein>
    <submittedName>
        <fullName evidence="1">Uncharacterized protein</fullName>
    </submittedName>
</protein>
<comment type="caution">
    <text evidence="1">The sequence shown here is derived from an EMBL/GenBank/DDBJ whole genome shotgun (WGS) entry which is preliminary data.</text>
</comment>
<dbReference type="AlphaFoldDB" id="A0AAW8CJV7"/>
<evidence type="ECO:0000313" key="2">
    <source>
        <dbReference type="Proteomes" id="UP001226020"/>
    </source>
</evidence>
<dbReference type="Proteomes" id="UP001226020">
    <property type="component" value="Unassembled WGS sequence"/>
</dbReference>
<proteinExistence type="predicted"/>